<evidence type="ECO:0008006" key="4">
    <source>
        <dbReference type="Google" id="ProtNLM"/>
    </source>
</evidence>
<gene>
    <name evidence="2" type="ORF">ACFFHU_23645</name>
</gene>
<evidence type="ECO:0000313" key="2">
    <source>
        <dbReference type="EMBL" id="MFC0567121.1"/>
    </source>
</evidence>
<keyword evidence="3" id="KW-1185">Reference proteome</keyword>
<feature type="transmembrane region" description="Helical" evidence="1">
    <location>
        <begin position="79"/>
        <end position="98"/>
    </location>
</feature>
<keyword evidence="1" id="KW-1133">Transmembrane helix</keyword>
<feature type="transmembrane region" description="Helical" evidence="1">
    <location>
        <begin position="110"/>
        <end position="129"/>
    </location>
</feature>
<name>A0ABV6P266_9ACTN</name>
<keyword evidence="1" id="KW-0812">Transmembrane</keyword>
<proteinExistence type="predicted"/>
<evidence type="ECO:0000313" key="3">
    <source>
        <dbReference type="Proteomes" id="UP001589894"/>
    </source>
</evidence>
<feature type="transmembrane region" description="Helical" evidence="1">
    <location>
        <begin position="55"/>
        <end position="72"/>
    </location>
</feature>
<evidence type="ECO:0000256" key="1">
    <source>
        <dbReference type="SAM" id="Phobius"/>
    </source>
</evidence>
<reference evidence="2 3" key="1">
    <citation type="submission" date="2024-09" db="EMBL/GenBank/DDBJ databases">
        <authorList>
            <person name="Sun Q."/>
            <person name="Mori K."/>
        </authorList>
    </citation>
    <scope>NUCLEOTIDE SEQUENCE [LARGE SCALE GENOMIC DNA]</scope>
    <source>
        <strain evidence="2 3">TBRC 2205</strain>
    </source>
</reference>
<accession>A0ABV6P266</accession>
<dbReference type="Proteomes" id="UP001589894">
    <property type="component" value="Unassembled WGS sequence"/>
</dbReference>
<comment type="caution">
    <text evidence="2">The sequence shown here is derived from an EMBL/GenBank/DDBJ whole genome shotgun (WGS) entry which is preliminary data.</text>
</comment>
<dbReference type="EMBL" id="JBHLUE010000019">
    <property type="protein sequence ID" value="MFC0567121.1"/>
    <property type="molecule type" value="Genomic_DNA"/>
</dbReference>
<dbReference type="RefSeq" id="WP_377342352.1">
    <property type="nucleotide sequence ID" value="NZ_JBHLUE010000019.1"/>
</dbReference>
<organism evidence="2 3">
    <name type="scientific">Plantactinospora siamensis</name>
    <dbReference type="NCBI Taxonomy" id="555372"/>
    <lineage>
        <taxon>Bacteria</taxon>
        <taxon>Bacillati</taxon>
        <taxon>Actinomycetota</taxon>
        <taxon>Actinomycetes</taxon>
        <taxon>Micromonosporales</taxon>
        <taxon>Micromonosporaceae</taxon>
        <taxon>Plantactinospora</taxon>
    </lineage>
</organism>
<sequence>METVSRPDGGGAPARIRFLLWADVLLFAYGALSHAYDLAARGWPPYPAAGPGSNAFWAALGPIDALVAWLLVVRTRAGLLVGAAVLGVDVPLNAYEVLGRAGVAPANAGGFWRLVAVLGWFVVTAPAIWRRTAAAGPWRTPGGGPR</sequence>
<keyword evidence="1" id="KW-0472">Membrane</keyword>
<protein>
    <recommendedName>
        <fullName evidence="4">DUF3995 domain-containing protein</fullName>
    </recommendedName>
</protein>
<feature type="transmembrane region" description="Helical" evidence="1">
    <location>
        <begin position="16"/>
        <end position="35"/>
    </location>
</feature>